<evidence type="ECO:0000256" key="1">
    <source>
        <dbReference type="SAM" id="MobiDB-lite"/>
    </source>
</evidence>
<feature type="transmembrane region" description="Helical" evidence="2">
    <location>
        <begin position="34"/>
        <end position="51"/>
    </location>
</feature>
<name>A0ABW2Q7R5_9MICO</name>
<keyword evidence="2" id="KW-0472">Membrane</keyword>
<keyword evidence="2" id="KW-1133">Transmembrane helix</keyword>
<sequence>MATDSDRRGPFLPSREEVRRQGALLRAWADHPRVAMAVRAALAAAIAWWLARLLPDPAAEYPFYAPLGAVVATTFTLAGSVRESLQAVAAIAIGGAIAHAADFVGSEDNPVTVAVVVAVGVLLAGWRRLGAMASWTTTGALFTLVIGGGETFYIGVFAGLVLLGGAVGIAINAVFPPLPLAPAVQAVQHVRSSLANQVHDLAEALAQNEPLDDEEWRRRQHNLEPQRSRMRAALDTASEARQGNIRARRHREALDELVRHGRGLDRVALLVQDLVDLLSMHERPDYEMVALGPDLRPAAADMVGGLERVVRGDGTDTAPEAVKEARDALARFVEHLDASRIERVGGGTMAATALAVSIARALTELEAIPPPQDVTRARRPRDGHDDRPAR</sequence>
<evidence type="ECO:0000256" key="2">
    <source>
        <dbReference type="SAM" id="Phobius"/>
    </source>
</evidence>
<gene>
    <name evidence="3" type="ORF">ACFQQL_10570</name>
</gene>
<feature type="transmembrane region" description="Helical" evidence="2">
    <location>
        <begin position="63"/>
        <end position="81"/>
    </location>
</feature>
<comment type="caution">
    <text evidence="3">The sequence shown here is derived from an EMBL/GenBank/DDBJ whole genome shotgun (WGS) entry which is preliminary data.</text>
</comment>
<feature type="region of interest" description="Disordered" evidence="1">
    <location>
        <begin position="369"/>
        <end position="390"/>
    </location>
</feature>
<feature type="transmembrane region" description="Helical" evidence="2">
    <location>
        <begin position="88"/>
        <end position="105"/>
    </location>
</feature>
<keyword evidence="2" id="KW-0812">Transmembrane</keyword>
<protein>
    <recommendedName>
        <fullName evidence="5">FUSC family protein</fullName>
    </recommendedName>
</protein>
<dbReference type="Proteomes" id="UP001596455">
    <property type="component" value="Unassembled WGS sequence"/>
</dbReference>
<dbReference type="EMBL" id="JBHTCQ010000002">
    <property type="protein sequence ID" value="MFC7405551.1"/>
    <property type="molecule type" value="Genomic_DNA"/>
</dbReference>
<feature type="transmembrane region" description="Helical" evidence="2">
    <location>
        <begin position="151"/>
        <end position="175"/>
    </location>
</feature>
<feature type="compositionally biased region" description="Basic and acidic residues" evidence="1">
    <location>
        <begin position="380"/>
        <end position="390"/>
    </location>
</feature>
<keyword evidence="4" id="KW-1185">Reference proteome</keyword>
<dbReference type="RefSeq" id="WP_382394089.1">
    <property type="nucleotide sequence ID" value="NZ_JBHTCQ010000002.1"/>
</dbReference>
<feature type="transmembrane region" description="Helical" evidence="2">
    <location>
        <begin position="111"/>
        <end position="130"/>
    </location>
</feature>
<accession>A0ABW2Q7R5</accession>
<organism evidence="3 4">
    <name type="scientific">Georgenia alba</name>
    <dbReference type="NCBI Taxonomy" id="2233858"/>
    <lineage>
        <taxon>Bacteria</taxon>
        <taxon>Bacillati</taxon>
        <taxon>Actinomycetota</taxon>
        <taxon>Actinomycetes</taxon>
        <taxon>Micrococcales</taxon>
        <taxon>Bogoriellaceae</taxon>
        <taxon>Georgenia</taxon>
    </lineage>
</organism>
<evidence type="ECO:0000313" key="4">
    <source>
        <dbReference type="Proteomes" id="UP001596455"/>
    </source>
</evidence>
<evidence type="ECO:0000313" key="3">
    <source>
        <dbReference type="EMBL" id="MFC7405551.1"/>
    </source>
</evidence>
<reference evidence="4" key="1">
    <citation type="journal article" date="2019" name="Int. J. Syst. Evol. Microbiol.">
        <title>The Global Catalogue of Microorganisms (GCM) 10K type strain sequencing project: providing services to taxonomists for standard genome sequencing and annotation.</title>
        <authorList>
            <consortium name="The Broad Institute Genomics Platform"/>
            <consortium name="The Broad Institute Genome Sequencing Center for Infectious Disease"/>
            <person name="Wu L."/>
            <person name="Ma J."/>
        </authorList>
    </citation>
    <scope>NUCLEOTIDE SEQUENCE [LARGE SCALE GENOMIC DNA]</scope>
    <source>
        <strain evidence="4">JCM 1490</strain>
    </source>
</reference>
<proteinExistence type="predicted"/>
<evidence type="ECO:0008006" key="5">
    <source>
        <dbReference type="Google" id="ProtNLM"/>
    </source>
</evidence>